<dbReference type="PANTHER" id="PTHR41349:SF1">
    <property type="entry name" value="PROTEIN CBG08683"/>
    <property type="match status" value="1"/>
</dbReference>
<protein>
    <recommendedName>
        <fullName evidence="1">Endonuclease/exonuclease/phosphatase domain-containing protein</fullName>
    </recommendedName>
</protein>
<dbReference type="Pfam" id="PF13385">
    <property type="entry name" value="Laminin_G_3"/>
    <property type="match status" value="1"/>
</dbReference>
<dbReference type="InterPro" id="IPR005135">
    <property type="entry name" value="Endo/exonuclease/phosphatase"/>
</dbReference>
<dbReference type="AlphaFoldDB" id="A0A837G5T9"/>
<organism evidence="2">
    <name type="scientific">Vibrio coralliilyticus</name>
    <dbReference type="NCBI Taxonomy" id="190893"/>
    <lineage>
        <taxon>Bacteria</taxon>
        <taxon>Pseudomonadati</taxon>
        <taxon>Pseudomonadota</taxon>
        <taxon>Gammaproteobacteria</taxon>
        <taxon>Vibrionales</taxon>
        <taxon>Vibrionaceae</taxon>
        <taxon>Vibrio</taxon>
    </lineage>
</organism>
<evidence type="ECO:0000259" key="1">
    <source>
        <dbReference type="Pfam" id="PF03372"/>
    </source>
</evidence>
<reference evidence="2" key="1">
    <citation type="journal article" date="2015" name="BMC Genomics">
        <title>Genome mining reveals unlocked bioactive potential of marine Gram-negative bacteria.</title>
        <authorList>
            <person name="Machado H."/>
            <person name="Sonnenschein E.C."/>
            <person name="Melchiorsen J."/>
            <person name="Gram L."/>
        </authorList>
    </citation>
    <scope>NUCLEOTIDE SEQUENCE</scope>
    <source>
        <strain evidence="2">S2052</strain>
    </source>
</reference>
<name>A0A837G5T9_9VIBR</name>
<dbReference type="Gene3D" id="2.60.40.10">
    <property type="entry name" value="Immunoglobulins"/>
    <property type="match status" value="1"/>
</dbReference>
<dbReference type="PANTHER" id="PTHR41349">
    <property type="match status" value="1"/>
</dbReference>
<dbReference type="PROSITE" id="PS51257">
    <property type="entry name" value="PROKAR_LIPOPROTEIN"/>
    <property type="match status" value="1"/>
</dbReference>
<dbReference type="InterPro" id="IPR036691">
    <property type="entry name" value="Endo/exonu/phosph_ase_sf"/>
</dbReference>
<dbReference type="Gene3D" id="2.60.120.200">
    <property type="match status" value="1"/>
</dbReference>
<evidence type="ECO:0000313" key="2">
    <source>
        <dbReference type="EMBL" id="KJY72902.1"/>
    </source>
</evidence>
<dbReference type="EMBL" id="JXXR01000012">
    <property type="protein sequence ID" value="KJY72902.1"/>
    <property type="molecule type" value="Genomic_DNA"/>
</dbReference>
<gene>
    <name evidence="2" type="ORF">TW71_12100</name>
</gene>
<feature type="domain" description="Endonuclease/exonuclease/phosphatase" evidence="1">
    <location>
        <begin position="384"/>
        <end position="635"/>
    </location>
</feature>
<dbReference type="InterPro" id="IPR013320">
    <property type="entry name" value="ConA-like_dom_sf"/>
</dbReference>
<dbReference type="RefSeq" id="WP_045986066.1">
    <property type="nucleotide sequence ID" value="NZ_CP063052.1"/>
</dbReference>
<dbReference type="Pfam" id="PF03372">
    <property type="entry name" value="Exo_endo_phos"/>
    <property type="match status" value="1"/>
</dbReference>
<comment type="caution">
    <text evidence="2">The sequence shown here is derived from an EMBL/GenBank/DDBJ whole genome shotgun (WGS) entry which is preliminary data.</text>
</comment>
<dbReference type="SUPFAM" id="SSF56219">
    <property type="entry name" value="DNase I-like"/>
    <property type="match status" value="1"/>
</dbReference>
<dbReference type="Gene3D" id="3.60.10.10">
    <property type="entry name" value="Endonuclease/exonuclease/phosphatase"/>
    <property type="match status" value="1"/>
</dbReference>
<sequence>MLLPKPFASLRLKRAFVTLSLIGVLIGCDEEVIVEQETRDLEIPLRATNFNLTVGMDFDNDATGSKVNPQNVGNKYSVTIEELGSLLDVPSFDGSIAKSLTGLNALRFSDLRASEHRTVSFWFKLEETQPEQEVLSLMNGSHGEARSREPVLLLNTQDDTLELWRKYEGTQIPDTQLPSQLFSGVKVPRGEWVQLTMASNQHSTSVYLNGERVVTGAPIALASMHLAFGASPGYDSHLEDIPSADVAMDNIRVYSQAMGAQYAKALYHYDLGDRRTLPVNNPVPSTGITGVSSTDTLLQWSHPDEFKAQQDVIYKVLVSDRSDFSNVLYEWTTTDKALQTRSLLPETQYYWRVDVESSSDKVTGDVWQFTTEATNQNPDELTTMAYNIWHAGSAPDPLRSQEYVYEQIIHSGADVIFMQEAYGYQEALANRLGFEYRTSGANDNLAIFSRYPIKETLGSCNNHICGVRVDMGNGKQVDTYSIWLTSSNDIVNLLPDPSYSNQELVDTDDLARAQPLEDILTQIEKDSEQDIPVIVGGDFNTLSYVDTTAETNIFGRGNIDLPTMIVADRHNYVDSYREVNPDVLHNKCITWTPFFKGNSGAGRIDFILYKGDNLNPEESYCLLDDGHSEMHPSDHGAVVTRFSIH</sequence>
<dbReference type="InterPro" id="IPR013783">
    <property type="entry name" value="Ig-like_fold"/>
</dbReference>
<accession>A0A837G5T9</accession>
<dbReference type="SUPFAM" id="SSF49899">
    <property type="entry name" value="Concanavalin A-like lectins/glucanases"/>
    <property type="match status" value="1"/>
</dbReference>
<dbReference type="GO" id="GO:0003824">
    <property type="term" value="F:catalytic activity"/>
    <property type="evidence" value="ECO:0007669"/>
    <property type="project" value="InterPro"/>
</dbReference>
<proteinExistence type="predicted"/>